<dbReference type="PROSITE" id="PS00545">
    <property type="entry name" value="ALDOSE_1_EPIMERASE"/>
    <property type="match status" value="1"/>
</dbReference>
<dbReference type="InterPro" id="IPR015443">
    <property type="entry name" value="Aldose_1-epimerase"/>
</dbReference>
<evidence type="ECO:0000256" key="8">
    <source>
        <dbReference type="PIRSR" id="PIRSR005096-1"/>
    </source>
</evidence>
<dbReference type="GeneID" id="28989898"/>
<gene>
    <name evidence="11" type="ORF">PHYBLDRAFT_124450</name>
</gene>
<evidence type="ECO:0000256" key="7">
    <source>
        <dbReference type="PIRNR" id="PIRNR005096"/>
    </source>
</evidence>
<name>A0A162PUR5_PHYB8</name>
<dbReference type="UniPathway" id="UPA00242"/>
<evidence type="ECO:0000256" key="10">
    <source>
        <dbReference type="PIRSR" id="PIRSR005096-3"/>
    </source>
</evidence>
<dbReference type="EMBL" id="KV440979">
    <property type="protein sequence ID" value="OAD74196.1"/>
    <property type="molecule type" value="Genomic_DNA"/>
</dbReference>
<dbReference type="EC" id="5.1.3.3" evidence="4 7"/>
<dbReference type="GO" id="GO:0004034">
    <property type="term" value="F:aldose 1-epimerase activity"/>
    <property type="evidence" value="ECO:0007669"/>
    <property type="project" value="UniProtKB-EC"/>
</dbReference>
<dbReference type="InterPro" id="IPR014718">
    <property type="entry name" value="GH-type_carb-bd"/>
</dbReference>
<evidence type="ECO:0000313" key="11">
    <source>
        <dbReference type="EMBL" id="OAD74196.1"/>
    </source>
</evidence>
<organism evidence="11 12">
    <name type="scientific">Phycomyces blakesleeanus (strain ATCC 8743b / DSM 1359 / FGSC 10004 / NBRC 33097 / NRRL 1555)</name>
    <dbReference type="NCBI Taxonomy" id="763407"/>
    <lineage>
        <taxon>Eukaryota</taxon>
        <taxon>Fungi</taxon>
        <taxon>Fungi incertae sedis</taxon>
        <taxon>Mucoromycota</taxon>
        <taxon>Mucoromycotina</taxon>
        <taxon>Mucoromycetes</taxon>
        <taxon>Mucorales</taxon>
        <taxon>Phycomycetaceae</taxon>
        <taxon>Phycomyces</taxon>
    </lineage>
</organism>
<dbReference type="OrthoDB" id="274691at2759"/>
<feature type="binding site" evidence="10">
    <location>
        <begin position="79"/>
        <end position="80"/>
    </location>
    <ligand>
        <name>beta-D-galactose</name>
        <dbReference type="ChEBI" id="CHEBI:27667"/>
    </ligand>
</feature>
<dbReference type="Pfam" id="PF01263">
    <property type="entry name" value="Aldose_epim"/>
    <property type="match status" value="1"/>
</dbReference>
<dbReference type="AlphaFoldDB" id="A0A162PUR5"/>
<keyword evidence="12" id="KW-1185">Reference proteome</keyword>
<dbReference type="Gene3D" id="2.70.98.10">
    <property type="match status" value="1"/>
</dbReference>
<evidence type="ECO:0000256" key="2">
    <source>
        <dbReference type="ARBA" id="ARBA00005028"/>
    </source>
</evidence>
<reference evidence="12" key="1">
    <citation type="submission" date="2015-06" db="EMBL/GenBank/DDBJ databases">
        <title>Expansion of signal transduction pathways in fungi by whole-genome duplication.</title>
        <authorList>
            <consortium name="DOE Joint Genome Institute"/>
            <person name="Corrochano L.M."/>
            <person name="Kuo A."/>
            <person name="Marcet-Houben M."/>
            <person name="Polaino S."/>
            <person name="Salamov A."/>
            <person name="Villalobos J.M."/>
            <person name="Alvarez M.I."/>
            <person name="Avalos J."/>
            <person name="Benito E.P."/>
            <person name="Benoit I."/>
            <person name="Burger G."/>
            <person name="Camino L.P."/>
            <person name="Canovas D."/>
            <person name="Cerda-Olmedo E."/>
            <person name="Cheng J.-F."/>
            <person name="Dominguez A."/>
            <person name="Elias M."/>
            <person name="Eslava A.P."/>
            <person name="Glaser F."/>
            <person name="Grimwood J."/>
            <person name="Gutierrez G."/>
            <person name="Heitman J."/>
            <person name="Henrissat B."/>
            <person name="Iturriaga E.A."/>
            <person name="Lang B.F."/>
            <person name="Lavin J.L."/>
            <person name="Lee S."/>
            <person name="Li W."/>
            <person name="Lindquist E."/>
            <person name="Lopez-Garcia S."/>
            <person name="Luque E.M."/>
            <person name="Marcos A.T."/>
            <person name="Martin J."/>
            <person name="McCluskey K."/>
            <person name="Medina H.R."/>
            <person name="Miralles-Duran A."/>
            <person name="Miyazaki A."/>
            <person name="Munoz-Torres E."/>
            <person name="Oguiza J.A."/>
            <person name="Ohm R."/>
            <person name="Olmedo M."/>
            <person name="Orejas M."/>
            <person name="Ortiz-Castellanos L."/>
            <person name="Pisabarro A.G."/>
            <person name="Rodriguez-Romero J."/>
            <person name="Ruiz-Herrera J."/>
            <person name="Ruiz-Vazquez R."/>
            <person name="Sanz C."/>
            <person name="Schackwitz W."/>
            <person name="Schmutz J."/>
            <person name="Shahriari M."/>
            <person name="Shelest E."/>
            <person name="Silva-Franco F."/>
            <person name="Soanes D."/>
            <person name="Syed K."/>
            <person name="Tagua V.G."/>
            <person name="Talbot N.J."/>
            <person name="Thon M."/>
            <person name="De vries R.P."/>
            <person name="Wiebenga A."/>
            <person name="Yadav J.S."/>
            <person name="Braun E.L."/>
            <person name="Baker S."/>
            <person name="Garre V."/>
            <person name="Horwitz B."/>
            <person name="Torres-Martinez S."/>
            <person name="Idnurm A."/>
            <person name="Herrera-Estrella A."/>
            <person name="Gabaldon T."/>
            <person name="Grigoriev I.V."/>
        </authorList>
    </citation>
    <scope>NUCLEOTIDE SEQUENCE [LARGE SCALE GENOMIC DNA]</scope>
    <source>
        <strain evidence="12">NRRL 1555(-)</strain>
    </source>
</reference>
<dbReference type="PANTHER" id="PTHR10091:SF0">
    <property type="entry name" value="GALACTOSE MUTAROTASE"/>
    <property type="match status" value="1"/>
</dbReference>
<keyword evidence="5 7" id="KW-0413">Isomerase</keyword>
<dbReference type="VEuPathDB" id="FungiDB:PHYBLDRAFT_124450"/>
<dbReference type="STRING" id="763407.A0A162PUR5"/>
<protein>
    <recommendedName>
        <fullName evidence="4 7">Aldose 1-epimerase</fullName>
        <ecNumber evidence="4 7">5.1.3.3</ecNumber>
    </recommendedName>
</protein>
<feature type="active site" description="Proton acceptor" evidence="8">
    <location>
        <position position="328"/>
    </location>
</feature>
<accession>A0A162PUR5</accession>
<dbReference type="InterPro" id="IPR047215">
    <property type="entry name" value="Galactose_mutarotase-like"/>
</dbReference>
<dbReference type="InterPro" id="IPR018052">
    <property type="entry name" value="Ald1_epimerase_CS"/>
</dbReference>
<evidence type="ECO:0000313" key="12">
    <source>
        <dbReference type="Proteomes" id="UP000077315"/>
    </source>
</evidence>
<feature type="active site" description="Proton donor" evidence="8">
    <location>
        <position position="178"/>
    </location>
</feature>
<evidence type="ECO:0000256" key="6">
    <source>
        <dbReference type="ARBA" id="ARBA00023277"/>
    </source>
</evidence>
<dbReference type="PANTHER" id="PTHR10091">
    <property type="entry name" value="ALDOSE-1-EPIMERASE"/>
    <property type="match status" value="1"/>
</dbReference>
<evidence type="ECO:0000256" key="4">
    <source>
        <dbReference type="ARBA" id="ARBA00013185"/>
    </source>
</evidence>
<sequence>MPVTKLSISPSAGIDQYTLINEKKTLAVMVLNYGGIITHILTPDKNGAIKDVVLGFDNYEAYQNPANPYFGALIGRFANRIGEGKFTVDGENYNLAVNNGPNALHGGIKGFDKCIWDVTVLSESPASIRLDLVSPDGDQNYPGTLTTSVTYTVTDENTLEISYHATTDKDTIVNLTNHTYFNLAGLDLDPTILGHEVTMTNDVKGTLALDENSLPTGKKLDFKDAPWFDFTGSNAGTPIGARINCLPASHGYDHPYIIHEDYKTDTSSLPLRKAATIHAPETGISLDFATTEPGFQFYIGGWITPGALTGTKYQKNAPIGQHAGFCLESQRPPDAVNKPQWRSSVLLQKGDVYASKTLFNFYVRSD</sequence>
<dbReference type="RefSeq" id="XP_018292236.1">
    <property type="nucleotide sequence ID" value="XM_018428992.1"/>
</dbReference>
<feature type="binding site" evidence="9">
    <location>
        <position position="253"/>
    </location>
    <ligand>
        <name>beta-D-galactose</name>
        <dbReference type="ChEBI" id="CHEBI:27667"/>
    </ligand>
</feature>
<feature type="binding site" evidence="10">
    <location>
        <begin position="178"/>
        <end position="180"/>
    </location>
    <ligand>
        <name>beta-D-galactose</name>
        <dbReference type="ChEBI" id="CHEBI:27667"/>
    </ligand>
</feature>
<evidence type="ECO:0000256" key="5">
    <source>
        <dbReference type="ARBA" id="ARBA00023235"/>
    </source>
</evidence>
<dbReference type="GO" id="GO:0033499">
    <property type="term" value="P:galactose catabolic process via UDP-galactose, Leloir pathway"/>
    <property type="evidence" value="ECO:0007669"/>
    <property type="project" value="TreeGrafter"/>
</dbReference>
<comment type="similarity">
    <text evidence="3 7">Belongs to the aldose epimerase family.</text>
</comment>
<evidence type="ECO:0000256" key="3">
    <source>
        <dbReference type="ARBA" id="ARBA00006206"/>
    </source>
</evidence>
<dbReference type="SUPFAM" id="SSF74650">
    <property type="entry name" value="Galactose mutarotase-like"/>
    <property type="match status" value="1"/>
</dbReference>
<evidence type="ECO:0000256" key="1">
    <source>
        <dbReference type="ARBA" id="ARBA00001614"/>
    </source>
</evidence>
<proteinExistence type="inferred from homology"/>
<dbReference type="InterPro" id="IPR008183">
    <property type="entry name" value="Aldose_1/G6P_1-epimerase"/>
</dbReference>
<dbReference type="NCBIfam" id="NF008277">
    <property type="entry name" value="PRK11055.1"/>
    <property type="match status" value="1"/>
</dbReference>
<dbReference type="GO" id="GO:0030246">
    <property type="term" value="F:carbohydrate binding"/>
    <property type="evidence" value="ECO:0007669"/>
    <property type="project" value="InterPro"/>
</dbReference>
<keyword evidence="6 7" id="KW-0119">Carbohydrate metabolism</keyword>
<dbReference type="GO" id="GO:0006006">
    <property type="term" value="P:glucose metabolic process"/>
    <property type="evidence" value="ECO:0007669"/>
    <property type="project" value="TreeGrafter"/>
</dbReference>
<dbReference type="Proteomes" id="UP000077315">
    <property type="component" value="Unassembled WGS sequence"/>
</dbReference>
<evidence type="ECO:0000256" key="9">
    <source>
        <dbReference type="PIRSR" id="PIRSR005096-2"/>
    </source>
</evidence>
<comment type="catalytic activity">
    <reaction evidence="1 7">
        <text>alpha-D-glucose = beta-D-glucose</text>
        <dbReference type="Rhea" id="RHEA:10264"/>
        <dbReference type="ChEBI" id="CHEBI:15903"/>
        <dbReference type="ChEBI" id="CHEBI:17925"/>
        <dbReference type="EC" id="5.1.3.3"/>
    </reaction>
</comment>
<dbReference type="PIRSF" id="PIRSF005096">
    <property type="entry name" value="GALM"/>
    <property type="match status" value="1"/>
</dbReference>
<dbReference type="CDD" id="cd09019">
    <property type="entry name" value="galactose_mutarotase_like"/>
    <property type="match status" value="1"/>
</dbReference>
<dbReference type="InterPro" id="IPR011013">
    <property type="entry name" value="Gal_mutarotase_sf_dom"/>
</dbReference>
<comment type="pathway">
    <text evidence="2 7">Carbohydrate metabolism; hexose metabolism.</text>
</comment>
<dbReference type="InParanoid" id="A0A162PUR5"/>